<organism evidence="2 3">
    <name type="scientific">Daphnia sinensis</name>
    <dbReference type="NCBI Taxonomy" id="1820382"/>
    <lineage>
        <taxon>Eukaryota</taxon>
        <taxon>Metazoa</taxon>
        <taxon>Ecdysozoa</taxon>
        <taxon>Arthropoda</taxon>
        <taxon>Crustacea</taxon>
        <taxon>Branchiopoda</taxon>
        <taxon>Diplostraca</taxon>
        <taxon>Cladocera</taxon>
        <taxon>Anomopoda</taxon>
        <taxon>Daphniidae</taxon>
        <taxon>Daphnia</taxon>
        <taxon>Daphnia similis group</taxon>
    </lineage>
</organism>
<evidence type="ECO:0000313" key="3">
    <source>
        <dbReference type="Proteomes" id="UP000820818"/>
    </source>
</evidence>
<evidence type="ECO:0008006" key="4">
    <source>
        <dbReference type="Google" id="ProtNLM"/>
    </source>
</evidence>
<keyword evidence="3" id="KW-1185">Reference proteome</keyword>
<protein>
    <recommendedName>
        <fullName evidence="4">Secreted protein</fullName>
    </recommendedName>
</protein>
<sequence>MFPCWLICFCCFVALLPLGSQANHHEGSAVDSSSFDHDIYPHHSIIHTLLHRFQGHQTANDLPQNWPATPRKFALPVYYPAHAIAPVYLCSHGPAAFVAHKNDEHDGPQQKGSVTGSGKVKKQETAVYYPVHHPHHDFHRKGLPIPRLLFKPLNLIVW</sequence>
<dbReference type="AlphaFoldDB" id="A0AAD5LCF9"/>
<gene>
    <name evidence="2" type="ORF">GHT06_016144</name>
</gene>
<feature type="signal peptide" evidence="1">
    <location>
        <begin position="1"/>
        <end position="22"/>
    </location>
</feature>
<reference evidence="2 3" key="1">
    <citation type="submission" date="2022-05" db="EMBL/GenBank/DDBJ databases">
        <title>A multi-omics perspective on studying reproductive biology in Daphnia sinensis.</title>
        <authorList>
            <person name="Jia J."/>
        </authorList>
    </citation>
    <scope>NUCLEOTIDE SEQUENCE [LARGE SCALE GENOMIC DNA]</scope>
    <source>
        <strain evidence="2 3">WSL</strain>
    </source>
</reference>
<keyword evidence="1" id="KW-0732">Signal</keyword>
<dbReference type="EMBL" id="WJBH02000005">
    <property type="protein sequence ID" value="KAI9559355.1"/>
    <property type="molecule type" value="Genomic_DNA"/>
</dbReference>
<accession>A0AAD5LCF9</accession>
<dbReference type="Proteomes" id="UP000820818">
    <property type="component" value="Linkage Group LG5"/>
</dbReference>
<evidence type="ECO:0000256" key="1">
    <source>
        <dbReference type="SAM" id="SignalP"/>
    </source>
</evidence>
<comment type="caution">
    <text evidence="2">The sequence shown here is derived from an EMBL/GenBank/DDBJ whole genome shotgun (WGS) entry which is preliminary data.</text>
</comment>
<feature type="chain" id="PRO_5042024943" description="Secreted protein" evidence="1">
    <location>
        <begin position="23"/>
        <end position="158"/>
    </location>
</feature>
<evidence type="ECO:0000313" key="2">
    <source>
        <dbReference type="EMBL" id="KAI9559355.1"/>
    </source>
</evidence>
<name>A0AAD5LCF9_9CRUS</name>
<proteinExistence type="predicted"/>